<dbReference type="HOGENOM" id="CLU_2872420_0_0_1"/>
<dbReference type="AlphaFoldDB" id="M4BJ12"/>
<dbReference type="VEuPathDB" id="FungiDB:HpaG806389"/>
<evidence type="ECO:0000313" key="1">
    <source>
        <dbReference type="EnsemblProtists" id="HpaP806389"/>
    </source>
</evidence>
<evidence type="ECO:0000313" key="2">
    <source>
        <dbReference type="Proteomes" id="UP000011713"/>
    </source>
</evidence>
<accession>M4BJ12</accession>
<dbReference type="Proteomes" id="UP000011713">
    <property type="component" value="Unassembled WGS sequence"/>
</dbReference>
<proteinExistence type="predicted"/>
<organism evidence="1 2">
    <name type="scientific">Hyaloperonospora arabidopsidis (strain Emoy2)</name>
    <name type="common">Downy mildew agent</name>
    <name type="synonym">Peronospora arabidopsidis</name>
    <dbReference type="NCBI Taxonomy" id="559515"/>
    <lineage>
        <taxon>Eukaryota</taxon>
        <taxon>Sar</taxon>
        <taxon>Stramenopiles</taxon>
        <taxon>Oomycota</taxon>
        <taxon>Peronosporomycetes</taxon>
        <taxon>Peronosporales</taxon>
        <taxon>Peronosporaceae</taxon>
        <taxon>Hyaloperonospora</taxon>
    </lineage>
</organism>
<reference evidence="1" key="2">
    <citation type="submission" date="2015-06" db="UniProtKB">
        <authorList>
            <consortium name="EnsemblProtists"/>
        </authorList>
    </citation>
    <scope>IDENTIFICATION</scope>
    <source>
        <strain evidence="1">Emoy2</strain>
    </source>
</reference>
<sequence>MGLPSAAEAANEGAARGCARALATLGVSGCLSASAGDKTPAARIRAAALDAPFLARRIDELVMR</sequence>
<protein>
    <submittedName>
        <fullName evidence="1">Uncharacterized protein</fullName>
    </submittedName>
</protein>
<reference evidence="2" key="1">
    <citation type="journal article" date="2010" name="Science">
        <title>Signatures of adaptation to obligate biotrophy in the Hyaloperonospora arabidopsidis genome.</title>
        <authorList>
            <person name="Baxter L."/>
            <person name="Tripathy S."/>
            <person name="Ishaque N."/>
            <person name="Boot N."/>
            <person name="Cabral A."/>
            <person name="Kemen E."/>
            <person name="Thines M."/>
            <person name="Ah-Fong A."/>
            <person name="Anderson R."/>
            <person name="Badejoko W."/>
            <person name="Bittner-Eddy P."/>
            <person name="Boore J.L."/>
            <person name="Chibucos M.C."/>
            <person name="Coates M."/>
            <person name="Dehal P."/>
            <person name="Delehaunty K."/>
            <person name="Dong S."/>
            <person name="Downton P."/>
            <person name="Dumas B."/>
            <person name="Fabro G."/>
            <person name="Fronick C."/>
            <person name="Fuerstenberg S.I."/>
            <person name="Fulton L."/>
            <person name="Gaulin E."/>
            <person name="Govers F."/>
            <person name="Hughes L."/>
            <person name="Humphray S."/>
            <person name="Jiang R.H."/>
            <person name="Judelson H."/>
            <person name="Kamoun S."/>
            <person name="Kyung K."/>
            <person name="Meijer H."/>
            <person name="Minx P."/>
            <person name="Morris P."/>
            <person name="Nelson J."/>
            <person name="Phuntumart V."/>
            <person name="Qutob D."/>
            <person name="Rehmany A."/>
            <person name="Rougon-Cardoso A."/>
            <person name="Ryden P."/>
            <person name="Torto-Alalibo T."/>
            <person name="Studholme D."/>
            <person name="Wang Y."/>
            <person name="Win J."/>
            <person name="Wood J."/>
            <person name="Clifton S.W."/>
            <person name="Rogers J."/>
            <person name="Van den Ackerveken G."/>
            <person name="Jones J.D."/>
            <person name="McDowell J.M."/>
            <person name="Beynon J."/>
            <person name="Tyler B.M."/>
        </authorList>
    </citation>
    <scope>NUCLEOTIDE SEQUENCE [LARGE SCALE GENOMIC DNA]</scope>
    <source>
        <strain evidence="2">Emoy2</strain>
    </source>
</reference>
<dbReference type="InParanoid" id="M4BJ12"/>
<keyword evidence="2" id="KW-1185">Reference proteome</keyword>
<dbReference type="EnsemblProtists" id="HpaT806389">
    <property type="protein sequence ID" value="HpaP806389"/>
    <property type="gene ID" value="HpaG806389"/>
</dbReference>
<dbReference type="EMBL" id="JH598312">
    <property type="status" value="NOT_ANNOTATED_CDS"/>
    <property type="molecule type" value="Genomic_DNA"/>
</dbReference>
<name>M4BJ12_HYAAE</name>